<feature type="signal peptide" evidence="2">
    <location>
        <begin position="1"/>
        <end position="21"/>
    </location>
</feature>
<dbReference type="InterPro" id="IPR011256">
    <property type="entry name" value="Reg_factor_effector_dom_sf"/>
</dbReference>
<sequence>MNTFNVVALLGSFLVVSIGAAAVTPTASTESQYDICHGLQCPNFTVLNKTADWELRRYGPTKWASTNTTSMYRDDVTRQMFWLLFQYISQDNAARKW</sequence>
<dbReference type="PANTHER" id="PTHR11220:SF1">
    <property type="entry name" value="HEME-BINDING PROTEIN 2"/>
    <property type="match status" value="1"/>
</dbReference>
<organism evidence="3 4">
    <name type="scientific">Elysia marginata</name>
    <dbReference type="NCBI Taxonomy" id="1093978"/>
    <lineage>
        <taxon>Eukaryota</taxon>
        <taxon>Metazoa</taxon>
        <taxon>Spiralia</taxon>
        <taxon>Lophotrochozoa</taxon>
        <taxon>Mollusca</taxon>
        <taxon>Gastropoda</taxon>
        <taxon>Heterobranchia</taxon>
        <taxon>Euthyneura</taxon>
        <taxon>Panpulmonata</taxon>
        <taxon>Sacoglossa</taxon>
        <taxon>Placobranchoidea</taxon>
        <taxon>Plakobranchidae</taxon>
        <taxon>Elysia</taxon>
    </lineage>
</organism>
<name>A0AAV4I5H5_9GAST</name>
<dbReference type="PANTHER" id="PTHR11220">
    <property type="entry name" value="HEME-BINDING PROTEIN-RELATED"/>
    <property type="match status" value="1"/>
</dbReference>
<comment type="similarity">
    <text evidence="1">Belongs to the HEBP family.</text>
</comment>
<feature type="chain" id="PRO_5043573658" evidence="2">
    <location>
        <begin position="22"/>
        <end position="97"/>
    </location>
</feature>
<proteinExistence type="inferred from homology"/>
<dbReference type="Pfam" id="PF04832">
    <property type="entry name" value="SOUL"/>
    <property type="match status" value="1"/>
</dbReference>
<keyword evidence="2" id="KW-0732">Signal</keyword>
<dbReference type="Proteomes" id="UP000762676">
    <property type="component" value="Unassembled WGS sequence"/>
</dbReference>
<keyword evidence="4" id="KW-1185">Reference proteome</keyword>
<dbReference type="EMBL" id="BMAT01006038">
    <property type="protein sequence ID" value="GFS04861.1"/>
    <property type="molecule type" value="Genomic_DNA"/>
</dbReference>
<dbReference type="AlphaFoldDB" id="A0AAV4I5H5"/>
<dbReference type="Gene3D" id="3.20.80.10">
    <property type="entry name" value="Regulatory factor, effector binding domain"/>
    <property type="match status" value="1"/>
</dbReference>
<evidence type="ECO:0000313" key="4">
    <source>
        <dbReference type="Proteomes" id="UP000762676"/>
    </source>
</evidence>
<protein>
    <submittedName>
        <fullName evidence="3">Heme-binding protein 2-like</fullName>
    </submittedName>
</protein>
<evidence type="ECO:0000256" key="1">
    <source>
        <dbReference type="ARBA" id="ARBA00009817"/>
    </source>
</evidence>
<reference evidence="3 4" key="1">
    <citation type="journal article" date="2021" name="Elife">
        <title>Chloroplast acquisition without the gene transfer in kleptoplastic sea slugs, Plakobranchus ocellatus.</title>
        <authorList>
            <person name="Maeda T."/>
            <person name="Takahashi S."/>
            <person name="Yoshida T."/>
            <person name="Shimamura S."/>
            <person name="Takaki Y."/>
            <person name="Nagai Y."/>
            <person name="Toyoda A."/>
            <person name="Suzuki Y."/>
            <person name="Arimoto A."/>
            <person name="Ishii H."/>
            <person name="Satoh N."/>
            <person name="Nishiyama T."/>
            <person name="Hasebe M."/>
            <person name="Maruyama T."/>
            <person name="Minagawa J."/>
            <person name="Obokata J."/>
            <person name="Shigenobu S."/>
        </authorList>
    </citation>
    <scope>NUCLEOTIDE SEQUENCE [LARGE SCALE GENOMIC DNA]</scope>
</reference>
<evidence type="ECO:0000256" key="2">
    <source>
        <dbReference type="SAM" id="SignalP"/>
    </source>
</evidence>
<dbReference type="InterPro" id="IPR006917">
    <property type="entry name" value="SOUL_heme-bd"/>
</dbReference>
<gene>
    <name evidence="3" type="ORF">ElyMa_002922600</name>
</gene>
<dbReference type="SUPFAM" id="SSF55136">
    <property type="entry name" value="Probable bacterial effector-binding domain"/>
    <property type="match status" value="1"/>
</dbReference>
<accession>A0AAV4I5H5</accession>
<evidence type="ECO:0000313" key="3">
    <source>
        <dbReference type="EMBL" id="GFS04861.1"/>
    </source>
</evidence>
<comment type="caution">
    <text evidence="3">The sequence shown here is derived from an EMBL/GenBank/DDBJ whole genome shotgun (WGS) entry which is preliminary data.</text>
</comment>